<dbReference type="Pfam" id="PF13586">
    <property type="entry name" value="DDE_Tnp_1_2"/>
    <property type="match status" value="1"/>
</dbReference>
<evidence type="ECO:0000313" key="4">
    <source>
        <dbReference type="Proteomes" id="UP000216052"/>
    </source>
</evidence>
<name>A0ABZ3IYL1_SPOA4</name>
<feature type="domain" description="Transposase DDE" evidence="2">
    <location>
        <begin position="232"/>
        <end position="280"/>
    </location>
</feature>
<accession>A0ABZ3IYL1</accession>
<protein>
    <recommendedName>
        <fullName evidence="5">Transposase InsH N-terminal domain-containing protein</fullName>
    </recommendedName>
</protein>
<sequence>MFTVHISGVSNNTPSKQITFEDFNQPVGMHLSPRNRWVKKAELIPWDQIETDYARLFKGFKGQIAKPARMALGALLIQIEYGYSDEETVEQIKENPYLQFFCGLPGYEYKAPFDASAMVRFRKRLTPEKLAAINEEIIKRTETARKQQKYMYDHRQHSVGQRIVNLRQPYLRPIVRGKAKAATEFGAKLDISVVNGLVRLEKQSFEAYNESELLKTEVERYRERYGCYPKRVLADKIYRNRDNLSYCKENRIRLSGPALGRPKKNTVVDKKAEYRDICERINFCFGMENMASDF</sequence>
<feature type="domain" description="Transposase InsH N-terminal" evidence="1">
    <location>
        <begin position="31"/>
        <end position="124"/>
    </location>
</feature>
<dbReference type="Proteomes" id="UP000216052">
    <property type="component" value="Chromosome"/>
</dbReference>
<evidence type="ECO:0000259" key="1">
    <source>
        <dbReference type="Pfam" id="PF05598"/>
    </source>
</evidence>
<dbReference type="Pfam" id="PF05598">
    <property type="entry name" value="DUF772"/>
    <property type="match status" value="1"/>
</dbReference>
<dbReference type="PANTHER" id="PTHR33803:SF3">
    <property type="entry name" value="BLL1974 PROTEIN"/>
    <property type="match status" value="1"/>
</dbReference>
<evidence type="ECO:0000259" key="2">
    <source>
        <dbReference type="Pfam" id="PF13586"/>
    </source>
</evidence>
<organism evidence="3 4">
    <name type="scientific">Sporomusa acidovorans (strain ATCC 49682 / DSM 3132 / Mol)</name>
    <dbReference type="NCBI Taxonomy" id="1123286"/>
    <lineage>
        <taxon>Bacteria</taxon>
        <taxon>Bacillati</taxon>
        <taxon>Bacillota</taxon>
        <taxon>Negativicutes</taxon>
        <taxon>Selenomonadales</taxon>
        <taxon>Sporomusaceae</taxon>
        <taxon>Sporomusa</taxon>
    </lineage>
</organism>
<evidence type="ECO:0008006" key="5">
    <source>
        <dbReference type="Google" id="ProtNLM"/>
    </source>
</evidence>
<dbReference type="InterPro" id="IPR008490">
    <property type="entry name" value="Transposase_InsH_N"/>
</dbReference>
<proteinExistence type="predicted"/>
<gene>
    <name evidence="3" type="ORF">SPACI_008420</name>
</gene>
<reference evidence="3" key="1">
    <citation type="submission" date="2024-05" db="EMBL/GenBank/DDBJ databases">
        <title>Isolation and characterization of Sporomusa carbonis sp. nov., a carboxydotrophic hydrogenogen in the genus of Sporomusa isolated from a charcoal burning pile.</title>
        <authorList>
            <person name="Boeer T."/>
            <person name="Rosenbaum F."/>
            <person name="Eysell L."/>
            <person name="Mueller V."/>
            <person name="Daniel R."/>
            <person name="Poehlein A."/>
        </authorList>
    </citation>
    <scope>NUCLEOTIDE SEQUENCE [LARGE SCALE GENOMIC DNA]</scope>
    <source>
        <strain evidence="3">DSM 3132</strain>
    </source>
</reference>
<dbReference type="EMBL" id="CP155571">
    <property type="protein sequence ID" value="XFO70842.1"/>
    <property type="molecule type" value="Genomic_DNA"/>
</dbReference>
<evidence type="ECO:0000313" key="3">
    <source>
        <dbReference type="EMBL" id="XFO70842.1"/>
    </source>
</evidence>
<dbReference type="PANTHER" id="PTHR33803">
    <property type="entry name" value="IS1478 TRANSPOSASE"/>
    <property type="match status" value="1"/>
</dbReference>
<keyword evidence="4" id="KW-1185">Reference proteome</keyword>
<dbReference type="InterPro" id="IPR025668">
    <property type="entry name" value="Tnp_DDE_dom"/>
</dbReference>